<dbReference type="GO" id="GO:0005773">
    <property type="term" value="C:vacuole"/>
    <property type="evidence" value="ECO:0007669"/>
    <property type="project" value="GOC"/>
</dbReference>
<keyword evidence="5" id="KW-1185">Reference proteome</keyword>
<evidence type="ECO:0000256" key="2">
    <source>
        <dbReference type="PIRSR" id="PIRSR019663-1"/>
    </source>
</evidence>
<dbReference type="PIRSF" id="PIRSF019663">
    <property type="entry name" value="Legumain"/>
    <property type="match status" value="1"/>
</dbReference>
<comment type="caution">
    <text evidence="4">The sequence shown here is derived from an EMBL/GenBank/DDBJ whole genome shotgun (WGS) entry which is preliminary data.</text>
</comment>
<comment type="similarity">
    <text evidence="1">Belongs to the peptidase C13 family.</text>
</comment>
<dbReference type="Gene3D" id="1.10.132.130">
    <property type="match status" value="1"/>
</dbReference>
<dbReference type="Proteomes" id="UP000762676">
    <property type="component" value="Unassembled WGS sequence"/>
</dbReference>
<dbReference type="PANTHER" id="PTHR12000:SF42">
    <property type="entry name" value="LEGUMAIN"/>
    <property type="match status" value="1"/>
</dbReference>
<dbReference type="EMBL" id="BMAT01002063">
    <property type="protein sequence ID" value="GFR98335.1"/>
    <property type="molecule type" value="Genomic_DNA"/>
</dbReference>
<dbReference type="InterPro" id="IPR046427">
    <property type="entry name" value="Legumain_prodom_sf"/>
</dbReference>
<dbReference type="Gene3D" id="3.40.50.1460">
    <property type="match status" value="1"/>
</dbReference>
<name>A0AAV4HLP6_9GAST</name>
<feature type="active site" description="Nucleophile" evidence="2">
    <location>
        <position position="182"/>
    </location>
</feature>
<reference evidence="4 5" key="1">
    <citation type="journal article" date="2021" name="Elife">
        <title>Chloroplast acquisition without the gene transfer in kleptoplastic sea slugs, Plakobranchus ocellatus.</title>
        <authorList>
            <person name="Maeda T."/>
            <person name="Takahashi S."/>
            <person name="Yoshida T."/>
            <person name="Shimamura S."/>
            <person name="Takaki Y."/>
            <person name="Nagai Y."/>
            <person name="Toyoda A."/>
            <person name="Suzuki Y."/>
            <person name="Arimoto A."/>
            <person name="Ishii H."/>
            <person name="Satoh N."/>
            <person name="Nishiyama T."/>
            <person name="Hasebe M."/>
            <person name="Maruyama T."/>
            <person name="Minagawa J."/>
            <person name="Obokata J."/>
            <person name="Shigenobu S."/>
        </authorList>
    </citation>
    <scope>NUCLEOTIDE SEQUENCE [LARGE SCALE GENOMIC DNA]</scope>
</reference>
<organism evidence="4 5">
    <name type="scientific">Elysia marginata</name>
    <dbReference type="NCBI Taxonomy" id="1093978"/>
    <lineage>
        <taxon>Eukaryota</taxon>
        <taxon>Metazoa</taxon>
        <taxon>Spiralia</taxon>
        <taxon>Lophotrochozoa</taxon>
        <taxon>Mollusca</taxon>
        <taxon>Gastropoda</taxon>
        <taxon>Heterobranchia</taxon>
        <taxon>Euthyneura</taxon>
        <taxon>Panpulmonata</taxon>
        <taxon>Sacoglossa</taxon>
        <taxon>Placobranchoidea</taxon>
        <taxon>Plakobranchidae</taxon>
        <taxon>Elysia</taxon>
    </lineage>
</organism>
<protein>
    <submittedName>
        <fullName evidence="4">Legumain-like</fullName>
    </submittedName>
</protein>
<dbReference type="AlphaFoldDB" id="A0AAV4HLP6"/>
<evidence type="ECO:0000256" key="1">
    <source>
        <dbReference type="ARBA" id="ARBA00009941"/>
    </source>
</evidence>
<feature type="signal peptide" evidence="3">
    <location>
        <begin position="1"/>
        <end position="18"/>
    </location>
</feature>
<dbReference type="GO" id="GO:0051603">
    <property type="term" value="P:proteolysis involved in protein catabolic process"/>
    <property type="evidence" value="ECO:0007669"/>
    <property type="project" value="TreeGrafter"/>
</dbReference>
<dbReference type="GO" id="GO:0004197">
    <property type="term" value="F:cysteine-type endopeptidase activity"/>
    <property type="evidence" value="ECO:0007669"/>
    <property type="project" value="TreeGrafter"/>
</dbReference>
<gene>
    <name evidence="4" type="ORF">ElyMa_001016700</name>
</gene>
<dbReference type="Pfam" id="PF01650">
    <property type="entry name" value="Peptidase_C13"/>
    <property type="match status" value="1"/>
</dbReference>
<dbReference type="FunFam" id="3.40.50.1460:FF:000020">
    <property type="entry name" value="Clan CD, family C13, asparaginyl endopeptidase-like cysteine peptidase"/>
    <property type="match status" value="1"/>
</dbReference>
<evidence type="ECO:0000256" key="3">
    <source>
        <dbReference type="SAM" id="SignalP"/>
    </source>
</evidence>
<keyword evidence="3" id="KW-0732">Signal</keyword>
<evidence type="ECO:0000313" key="4">
    <source>
        <dbReference type="EMBL" id="GFR98335.1"/>
    </source>
</evidence>
<sequence length="436" mass="48331">MKLPILLLLGFVSCAASGKNWAMLFTGAKGWFNYSTHSNLCHAYQVLHKAGIPDERIVVVMYNDIADNPMNPFPGKLFNNYNHTDVYKGTPMDYTGKEVTAELVLAALKGDKEKVKSLVGREGKVIDSGPEDNVFVAVSDHGGPGSLLMPDRLMSAKELNGALQYMHDNKKYANLVFYLESCESGSIFLDLPKNIGIYAITASNKDNPAYMNYCYDPDIKDVCIGGEFSTAWTQNSDKVNIRTFTLKQQSLAIEKAVNDSRPQLFGDLSLLKHPLKDFFGGKSASKQMFTDLTSTKQGFKDRSVPFHTMHLSLLKRKVEQRPADIDLRLRLARLQAMMADVDRFYRLAAKHVYPTGDVAKIDAITTSNSESIRNWDCYEAALQAVSSSCPGLVQDQKVQGYFLSKLSVLVNMCNRETGPVVTEAVEAASRLTGLCN</sequence>
<evidence type="ECO:0000313" key="5">
    <source>
        <dbReference type="Proteomes" id="UP000762676"/>
    </source>
</evidence>
<proteinExistence type="inferred from homology"/>
<feature type="active site" evidence="2">
    <location>
        <position position="141"/>
    </location>
</feature>
<feature type="chain" id="PRO_5043663225" evidence="3">
    <location>
        <begin position="19"/>
        <end position="436"/>
    </location>
</feature>
<dbReference type="InterPro" id="IPR001096">
    <property type="entry name" value="Peptidase_C13"/>
</dbReference>
<dbReference type="PRINTS" id="PR00776">
    <property type="entry name" value="HEMOGLOBNASE"/>
</dbReference>
<dbReference type="PANTHER" id="PTHR12000">
    <property type="entry name" value="HEMOGLOBINASE FAMILY MEMBER"/>
    <property type="match status" value="1"/>
</dbReference>
<accession>A0AAV4HLP6</accession>
<dbReference type="GO" id="GO:0006624">
    <property type="term" value="P:vacuolar protein processing"/>
    <property type="evidence" value="ECO:0007669"/>
    <property type="project" value="TreeGrafter"/>
</dbReference>